<dbReference type="EMBL" id="JBHSIS010000002">
    <property type="protein sequence ID" value="MFC4852564.1"/>
    <property type="molecule type" value="Genomic_DNA"/>
</dbReference>
<sequence>MSTDEPVTLIALARAAGVSKTTASDALRNSGRVSEKTRRHVVAVANRLGYSPNPSARSLRRASTGAIGLHLPEVLTRSEYYMSFVFGVVDQAARESYDVTLITSGGVPTRRVDGLVLGDPLETDAVVRGLMASHVPVVTCERFTGDAEPAGVVLSDHAAMFGELLDHLHGAGARRIALLASSAVTDWGATLQRAYRDWCGGHGMPERLRDLPFGSSTEALRSTVRALLDSDPGIDALVCAPDGAAVAAVPVLRAAGRRIGDDLLLASCVDSSPLAHADPPVTAIDLRPRDAGAACARLLFDLFSGAAEQGTVRAQPIGLVKRASTGA</sequence>
<dbReference type="SUPFAM" id="SSF53822">
    <property type="entry name" value="Periplasmic binding protein-like I"/>
    <property type="match status" value="1"/>
</dbReference>
<reference evidence="6" key="1">
    <citation type="journal article" date="2019" name="Int. J. Syst. Evol. Microbiol.">
        <title>The Global Catalogue of Microorganisms (GCM) 10K type strain sequencing project: providing services to taxonomists for standard genome sequencing and annotation.</title>
        <authorList>
            <consortium name="The Broad Institute Genomics Platform"/>
            <consortium name="The Broad Institute Genome Sequencing Center for Infectious Disease"/>
            <person name="Wu L."/>
            <person name="Ma J."/>
        </authorList>
    </citation>
    <scope>NUCLEOTIDE SEQUENCE [LARGE SCALE GENOMIC DNA]</scope>
    <source>
        <strain evidence="6">ZS-22-S1</strain>
    </source>
</reference>
<evidence type="ECO:0000256" key="3">
    <source>
        <dbReference type="ARBA" id="ARBA00023163"/>
    </source>
</evidence>
<dbReference type="Pfam" id="PF13377">
    <property type="entry name" value="Peripla_BP_3"/>
    <property type="match status" value="1"/>
</dbReference>
<dbReference type="SUPFAM" id="SSF47413">
    <property type="entry name" value="lambda repressor-like DNA-binding domains"/>
    <property type="match status" value="1"/>
</dbReference>
<dbReference type="CDD" id="cd06267">
    <property type="entry name" value="PBP1_LacI_sugar_binding-like"/>
    <property type="match status" value="1"/>
</dbReference>
<dbReference type="PANTHER" id="PTHR30146:SF109">
    <property type="entry name" value="HTH-TYPE TRANSCRIPTIONAL REGULATOR GALS"/>
    <property type="match status" value="1"/>
</dbReference>
<accession>A0ABV9RYV7</accession>
<name>A0ABV9RYV7_9PSEU</name>
<dbReference type="InterPro" id="IPR028082">
    <property type="entry name" value="Peripla_BP_I"/>
</dbReference>
<dbReference type="Gene3D" id="1.10.260.40">
    <property type="entry name" value="lambda repressor-like DNA-binding domains"/>
    <property type="match status" value="1"/>
</dbReference>
<dbReference type="InterPro" id="IPR010982">
    <property type="entry name" value="Lambda_DNA-bd_dom_sf"/>
</dbReference>
<dbReference type="Gene3D" id="3.40.50.2300">
    <property type="match status" value="2"/>
</dbReference>
<dbReference type="GO" id="GO:0003677">
    <property type="term" value="F:DNA binding"/>
    <property type="evidence" value="ECO:0007669"/>
    <property type="project" value="UniProtKB-KW"/>
</dbReference>
<keyword evidence="6" id="KW-1185">Reference proteome</keyword>
<comment type="caution">
    <text evidence="5">The sequence shown here is derived from an EMBL/GenBank/DDBJ whole genome shotgun (WGS) entry which is preliminary data.</text>
</comment>
<dbReference type="PROSITE" id="PS50932">
    <property type="entry name" value="HTH_LACI_2"/>
    <property type="match status" value="1"/>
</dbReference>
<feature type="domain" description="HTH lacI-type" evidence="4">
    <location>
        <begin position="7"/>
        <end position="61"/>
    </location>
</feature>
<evidence type="ECO:0000259" key="4">
    <source>
        <dbReference type="PROSITE" id="PS50932"/>
    </source>
</evidence>
<evidence type="ECO:0000256" key="1">
    <source>
        <dbReference type="ARBA" id="ARBA00023015"/>
    </source>
</evidence>
<dbReference type="RefSeq" id="WP_378054389.1">
    <property type="nucleotide sequence ID" value="NZ_JBHSIS010000002.1"/>
</dbReference>
<keyword evidence="3" id="KW-0804">Transcription</keyword>
<evidence type="ECO:0000256" key="2">
    <source>
        <dbReference type="ARBA" id="ARBA00023125"/>
    </source>
</evidence>
<evidence type="ECO:0000313" key="5">
    <source>
        <dbReference type="EMBL" id="MFC4852564.1"/>
    </source>
</evidence>
<keyword evidence="2 5" id="KW-0238">DNA-binding</keyword>
<dbReference type="SMART" id="SM00354">
    <property type="entry name" value="HTH_LACI"/>
    <property type="match status" value="1"/>
</dbReference>
<dbReference type="CDD" id="cd01392">
    <property type="entry name" value="HTH_LacI"/>
    <property type="match status" value="1"/>
</dbReference>
<organism evidence="5 6">
    <name type="scientific">Actinophytocola glycyrrhizae</name>
    <dbReference type="NCBI Taxonomy" id="2044873"/>
    <lineage>
        <taxon>Bacteria</taxon>
        <taxon>Bacillati</taxon>
        <taxon>Actinomycetota</taxon>
        <taxon>Actinomycetes</taxon>
        <taxon>Pseudonocardiales</taxon>
        <taxon>Pseudonocardiaceae</taxon>
    </lineage>
</organism>
<dbReference type="Pfam" id="PF00356">
    <property type="entry name" value="LacI"/>
    <property type="match status" value="1"/>
</dbReference>
<dbReference type="InterPro" id="IPR000843">
    <property type="entry name" value="HTH_LacI"/>
</dbReference>
<proteinExistence type="predicted"/>
<keyword evidence="1" id="KW-0805">Transcription regulation</keyword>
<dbReference type="Proteomes" id="UP001595859">
    <property type="component" value="Unassembled WGS sequence"/>
</dbReference>
<dbReference type="InterPro" id="IPR046335">
    <property type="entry name" value="LacI/GalR-like_sensor"/>
</dbReference>
<dbReference type="PANTHER" id="PTHR30146">
    <property type="entry name" value="LACI-RELATED TRANSCRIPTIONAL REPRESSOR"/>
    <property type="match status" value="1"/>
</dbReference>
<gene>
    <name evidence="5" type="ORF">ACFPCV_03540</name>
</gene>
<evidence type="ECO:0000313" key="6">
    <source>
        <dbReference type="Proteomes" id="UP001595859"/>
    </source>
</evidence>
<protein>
    <submittedName>
        <fullName evidence="5">LacI family DNA-binding transcriptional regulator</fullName>
    </submittedName>
</protein>